<dbReference type="EMBL" id="LVVZ01000015">
    <property type="protein sequence ID" value="OKL43951.1"/>
    <property type="molecule type" value="Genomic_DNA"/>
</dbReference>
<protein>
    <recommendedName>
        <fullName evidence="2">AsmA domain-containing protein</fullName>
    </recommendedName>
</protein>
<gene>
    <name evidence="3" type="ORF">A3843_10165</name>
</gene>
<dbReference type="PANTHER" id="PTHR30441">
    <property type="entry name" value="DUF748 DOMAIN-CONTAINING PROTEIN"/>
    <property type="match status" value="1"/>
</dbReference>
<evidence type="ECO:0000313" key="3">
    <source>
        <dbReference type="EMBL" id="OKL43951.1"/>
    </source>
</evidence>
<dbReference type="InterPro" id="IPR007844">
    <property type="entry name" value="AsmA"/>
</dbReference>
<dbReference type="STRING" id="197461.A3843_10165"/>
<keyword evidence="4" id="KW-1185">Reference proteome</keyword>
<accession>A0A1U7JH27</accession>
<dbReference type="Proteomes" id="UP000185783">
    <property type="component" value="Unassembled WGS sequence"/>
</dbReference>
<proteinExistence type="predicted"/>
<organism evidence="3 4">
    <name type="scientific">Pseudovibrio exalbescens</name>
    <dbReference type="NCBI Taxonomy" id="197461"/>
    <lineage>
        <taxon>Bacteria</taxon>
        <taxon>Pseudomonadati</taxon>
        <taxon>Pseudomonadota</taxon>
        <taxon>Alphaproteobacteria</taxon>
        <taxon>Hyphomicrobiales</taxon>
        <taxon>Stappiaceae</taxon>
        <taxon>Pseudovibrio</taxon>
    </lineage>
</organism>
<dbReference type="Pfam" id="PF05170">
    <property type="entry name" value="AsmA"/>
    <property type="match status" value="2"/>
</dbReference>
<feature type="domain" description="AsmA" evidence="2">
    <location>
        <begin position="572"/>
        <end position="714"/>
    </location>
</feature>
<dbReference type="AlphaFoldDB" id="A0A1U7JH27"/>
<feature type="region of interest" description="Disordered" evidence="1">
    <location>
        <begin position="877"/>
        <end position="940"/>
    </location>
</feature>
<evidence type="ECO:0000259" key="2">
    <source>
        <dbReference type="Pfam" id="PF05170"/>
    </source>
</evidence>
<sequence length="965" mass="102193">MKPLVPVLGICAVLLGGGIVVAPQFVPEAAVKAVLIEQVAQATGWQMRLDGRTKIGVFPAPVIQVENVGISGGAAADGIEFAQVGRADLEVSWMSLLTGEPEVTVITLNDTKLFLEVTRGGEKSWRPLAPFQSASGGAEPTLLGEAYAALKKLGVETVAVEGGRVDYRNLQTERRLELSQLSLAADFDGGDGALDLDASAFHEEHSFSLSARVGSIPRFVSGQATAFNAHLGIGQADKLEAAGQLTWKNVPIGTLGLSARGSSLSTMAQVFGLNVAQVLDDYEIETQLQFSSDGIRTRGMKAHVQGLQVTGTSAVTYLEDGLELKGTLEGEGVPFETIVHLAGIEKPGSGVSNLNLSYYAVGHDVSEWQDHFELTGSAWVRNGRIAELVVPAPFGDDEAREAVDDIDLDVTFAGLQAPVAIEGSARWRGEPIAIEGEVAVGGFTALSFTSDRFTAGISGALQEIRKNEGRLSFETGDLTEFARWYGRKVPDYLQGDRLRVAGVFASRPDELAFKSLDVFLDDVRVKGQGRLVLADRLRVEGDYELSELQLDHVLTRRQSVILKPEERHYDFSVLRNLDVDIALEAERVSAGDLRGQNARLRARSEGGRLNVALETLSLYGGTVSGDVLLNGATVDPQFSMDLAFSDVSAAPFFTAVSDLPRVDGSLNAVMTVASEGRDRGTMWRNMDGAVSFQLGSGVLYDLNLNQMITDLAEAPVTGWPLTQGTRTAFQTWGADVMFGEGRAQFEGLTFLSDRALIEGRGEVNLADGRVNWHLKPSRVENGGELSEVDPVDAEQPIAVAGTLIRPSFASEVAGGDTTASLNPVNESLKNTVAAKLQARMALQKKAGEGTPAPEEVPLPVSEEAGEASATTAAIDGQVRHRGEAAVPPQKPGGSVPDDQSVSPAAPTETAATVAPSTQSRGPRPAGSAPETINVDGVASGEANVDDTLSTIEEGFGLPAGFLTGN</sequence>
<name>A0A1U7JH27_9HYPH</name>
<feature type="domain" description="AsmA" evidence="2">
    <location>
        <begin position="19"/>
        <end position="184"/>
    </location>
</feature>
<feature type="compositionally biased region" description="Low complexity" evidence="1">
    <location>
        <begin position="900"/>
        <end position="917"/>
    </location>
</feature>
<dbReference type="GO" id="GO:0090313">
    <property type="term" value="P:regulation of protein targeting to membrane"/>
    <property type="evidence" value="ECO:0007669"/>
    <property type="project" value="TreeGrafter"/>
</dbReference>
<evidence type="ECO:0000313" key="4">
    <source>
        <dbReference type="Proteomes" id="UP000185783"/>
    </source>
</evidence>
<dbReference type="RefSeq" id="WP_028481249.1">
    <property type="nucleotide sequence ID" value="NZ_LVVZ01000015.1"/>
</dbReference>
<dbReference type="InterPro" id="IPR052894">
    <property type="entry name" value="AsmA-related"/>
</dbReference>
<reference evidence="3 4" key="1">
    <citation type="submission" date="2016-03" db="EMBL/GenBank/DDBJ databases">
        <title>Genome sequence of Nesiotobacter sp. nov., a moderately halophilic alphaproteobacterium isolated from the Yellow Sea, China.</title>
        <authorList>
            <person name="Zhang G."/>
            <person name="Zhang R."/>
        </authorList>
    </citation>
    <scope>NUCLEOTIDE SEQUENCE [LARGE SCALE GENOMIC DNA]</scope>
    <source>
        <strain evidence="3 4">WB1-6</strain>
    </source>
</reference>
<evidence type="ECO:0000256" key="1">
    <source>
        <dbReference type="SAM" id="MobiDB-lite"/>
    </source>
</evidence>
<dbReference type="GO" id="GO:0005886">
    <property type="term" value="C:plasma membrane"/>
    <property type="evidence" value="ECO:0007669"/>
    <property type="project" value="TreeGrafter"/>
</dbReference>
<comment type="caution">
    <text evidence="3">The sequence shown here is derived from an EMBL/GenBank/DDBJ whole genome shotgun (WGS) entry which is preliminary data.</text>
</comment>
<dbReference type="PANTHER" id="PTHR30441:SF8">
    <property type="entry name" value="DUF748 DOMAIN-CONTAINING PROTEIN"/>
    <property type="match status" value="1"/>
</dbReference>